<comment type="caution">
    <text evidence="1">The sequence shown here is derived from an EMBL/GenBank/DDBJ whole genome shotgun (WGS) entry which is preliminary data.</text>
</comment>
<name>A0A504J3I4_9FLAO</name>
<evidence type="ECO:0000313" key="1">
    <source>
        <dbReference type="EMBL" id="TPN83002.1"/>
    </source>
</evidence>
<reference evidence="1 2" key="1">
    <citation type="submission" date="2019-06" db="EMBL/GenBank/DDBJ databases">
        <authorList>
            <person name="Meng X."/>
        </authorList>
    </citation>
    <scope>NUCLEOTIDE SEQUENCE [LARGE SCALE GENOMIC DNA]</scope>
    <source>
        <strain evidence="1 2">M625</strain>
    </source>
</reference>
<dbReference type="OrthoDB" id="5119036at2"/>
<dbReference type="Proteomes" id="UP000315540">
    <property type="component" value="Unassembled WGS sequence"/>
</dbReference>
<dbReference type="AlphaFoldDB" id="A0A504J3I4"/>
<sequence length="152" mass="17788">MKYSQNQAILASVVVLGLLLSPVIQNWVNKPKDNFPLSYYPMFSMKRGVTYGVYHLVGYDEAQNRYHIPYRLTGTGGFNQVRRQIKKAARSENAAEFTKQVAQKIAKKKKEPYTKINRVELVRGYYHLENYFLKKDTLPVREKKIAHYNIKK</sequence>
<protein>
    <submittedName>
        <fullName evidence="1">Uncharacterized protein</fullName>
    </submittedName>
</protein>
<proteinExistence type="predicted"/>
<gene>
    <name evidence="1" type="ORF">FHK87_21500</name>
</gene>
<keyword evidence="2" id="KW-1185">Reference proteome</keyword>
<organism evidence="1 2">
    <name type="scientific">Aquimarina algicola</name>
    <dbReference type="NCBI Taxonomy" id="2589995"/>
    <lineage>
        <taxon>Bacteria</taxon>
        <taxon>Pseudomonadati</taxon>
        <taxon>Bacteroidota</taxon>
        <taxon>Flavobacteriia</taxon>
        <taxon>Flavobacteriales</taxon>
        <taxon>Flavobacteriaceae</taxon>
        <taxon>Aquimarina</taxon>
    </lineage>
</organism>
<evidence type="ECO:0000313" key="2">
    <source>
        <dbReference type="Proteomes" id="UP000315540"/>
    </source>
</evidence>
<accession>A0A504J3I4</accession>
<dbReference type="RefSeq" id="WP_140596572.1">
    <property type="nucleotide sequence ID" value="NZ_VFWZ01000008.1"/>
</dbReference>
<dbReference type="EMBL" id="VFWZ01000008">
    <property type="protein sequence ID" value="TPN83002.1"/>
    <property type="molecule type" value="Genomic_DNA"/>
</dbReference>